<evidence type="ECO:0000313" key="3">
    <source>
        <dbReference type="Proteomes" id="UP000008908"/>
    </source>
</evidence>
<keyword evidence="1" id="KW-1133">Transmembrane helix</keyword>
<evidence type="ECO:0000256" key="1">
    <source>
        <dbReference type="SAM" id="Phobius"/>
    </source>
</evidence>
<reference evidence="2 3" key="2">
    <citation type="journal article" date="2012" name="Stand. Genomic Sci.">
        <title>Complete genome sequence of the facultatively anaerobic, appendaged bacterium Muricauda ruestringensis type strain (B1(T)).</title>
        <authorList>
            <person name="Huntemann M."/>
            <person name="Teshima H."/>
            <person name="Lapidus A."/>
            <person name="Nolan M."/>
            <person name="Lucas S."/>
            <person name="Hammon N."/>
            <person name="Deshpande S."/>
            <person name="Cheng J.F."/>
            <person name="Tapia R."/>
            <person name="Goodwin L.A."/>
            <person name="Pitluck S."/>
            <person name="Liolios K."/>
            <person name="Pagani I."/>
            <person name="Ivanova N."/>
            <person name="Mavromatis K."/>
            <person name="Mikhailova N."/>
            <person name="Pati A."/>
            <person name="Chen A."/>
            <person name="Palaniappan K."/>
            <person name="Land M."/>
            <person name="Hauser L."/>
            <person name="Pan C."/>
            <person name="Brambilla E.M."/>
            <person name="Rohde M."/>
            <person name="Spring S."/>
            <person name="Goker M."/>
            <person name="Detter J.C."/>
            <person name="Bristow J."/>
            <person name="Eisen J.A."/>
            <person name="Markowitz V."/>
            <person name="Hugenholtz P."/>
            <person name="Kyrpides N.C."/>
            <person name="Klenk H.P."/>
            <person name="Woyke T."/>
        </authorList>
    </citation>
    <scope>NUCLEOTIDE SEQUENCE [LARGE SCALE GENOMIC DNA]</scope>
    <source>
        <strain evidence="3">DSM 13258 / LMG 19739 / B1</strain>
    </source>
</reference>
<dbReference type="AlphaFoldDB" id="G2PMQ5"/>
<dbReference type="HOGENOM" id="CLU_3404410_0_0_10"/>
<accession>G2PMQ5</accession>
<protein>
    <submittedName>
        <fullName evidence="2">Uncharacterized protein</fullName>
    </submittedName>
</protein>
<evidence type="ECO:0000313" key="2">
    <source>
        <dbReference type="EMBL" id="AEM70162.1"/>
    </source>
</evidence>
<organism evidence="2 3">
    <name type="scientific">Allomuricauda ruestringensis (strain DSM 13258 / CIP 107369 / LMG 19739 / B1)</name>
    <name type="common">Muricauda ruestringensis</name>
    <dbReference type="NCBI Taxonomy" id="886377"/>
    <lineage>
        <taxon>Bacteria</taxon>
        <taxon>Pseudomonadati</taxon>
        <taxon>Bacteroidota</taxon>
        <taxon>Flavobacteriia</taxon>
        <taxon>Flavobacteriales</taxon>
        <taxon>Flavobacteriaceae</taxon>
        <taxon>Flagellimonas</taxon>
    </lineage>
</organism>
<sequence length="30" mass="3546">MENYIIVLGMYLILMLFFKIFFSVATNKGE</sequence>
<dbReference type="Proteomes" id="UP000008908">
    <property type="component" value="Chromosome"/>
</dbReference>
<name>G2PMQ5_ALLRU</name>
<keyword evidence="1" id="KW-0472">Membrane</keyword>
<keyword evidence="1" id="KW-0812">Transmembrane</keyword>
<keyword evidence="3" id="KW-1185">Reference proteome</keyword>
<gene>
    <name evidence="2" type="ordered locus">Murru_1118</name>
</gene>
<reference evidence="3" key="1">
    <citation type="submission" date="2011-08" db="EMBL/GenBank/DDBJ databases">
        <title>The complete genome of Muricauda ruestringensis DSM 13258.</title>
        <authorList>
            <person name="Lucas S."/>
            <person name="Han J."/>
            <person name="Lapidus A."/>
            <person name="Bruce D."/>
            <person name="Goodwin L."/>
            <person name="Pitluck S."/>
            <person name="Peters L."/>
            <person name="Kyrpides N."/>
            <person name="Mavromatis K."/>
            <person name="Ivanova N."/>
            <person name="Ovchinnikova G."/>
            <person name="Teshima H."/>
            <person name="Detter J.C."/>
            <person name="Tapia R."/>
            <person name="Han C."/>
            <person name="Land M."/>
            <person name="Hauser L."/>
            <person name="Markowitz V."/>
            <person name="Cheng J.-F."/>
            <person name="Hugenholtz P."/>
            <person name="Woyke T."/>
            <person name="Wu D."/>
            <person name="Spring S."/>
            <person name="Schroeder M."/>
            <person name="Brambilla E."/>
            <person name="Klenk H.-P."/>
            <person name="Eisen J.A."/>
        </authorList>
    </citation>
    <scope>NUCLEOTIDE SEQUENCE [LARGE SCALE GENOMIC DNA]</scope>
    <source>
        <strain evidence="3">DSM 13258 / LMG 19739 / B1</strain>
    </source>
</reference>
<proteinExistence type="predicted"/>
<dbReference type="KEGG" id="mrs:Murru_1118"/>
<dbReference type="EMBL" id="CP002999">
    <property type="protein sequence ID" value="AEM70162.1"/>
    <property type="molecule type" value="Genomic_DNA"/>
</dbReference>
<feature type="transmembrane region" description="Helical" evidence="1">
    <location>
        <begin position="6"/>
        <end position="25"/>
    </location>
</feature>